<dbReference type="FunFam" id="1.20.1070.10:FF:000153">
    <property type="entry name" value="Neuropeptide FF receptor 1"/>
    <property type="match status" value="1"/>
</dbReference>
<comment type="similarity">
    <text evidence="15">Belongs to the G-protein coupled receptor 1 family.</text>
</comment>
<feature type="domain" description="G-protein coupled receptors family 1 profile" evidence="18">
    <location>
        <begin position="66"/>
        <end position="338"/>
    </location>
</feature>
<feature type="transmembrane region" description="Helical" evidence="17">
    <location>
        <begin position="222"/>
        <end position="251"/>
    </location>
</feature>
<protein>
    <recommendedName>
        <fullName evidence="12">Neuropeptide FF receptor 1</fullName>
    </recommendedName>
    <alternativeName>
        <fullName evidence="14">G-protein coupled receptor 147</fullName>
    </alternativeName>
    <alternativeName>
        <fullName evidence="13">RFamide-related peptide receptor OT7T022</fullName>
    </alternativeName>
</protein>
<evidence type="ECO:0000256" key="1">
    <source>
        <dbReference type="ARBA" id="ARBA00004651"/>
    </source>
</evidence>
<keyword evidence="9" id="KW-0325">Glycoprotein</keyword>
<evidence type="ECO:0000256" key="15">
    <source>
        <dbReference type="RuleBase" id="RU000688"/>
    </source>
</evidence>
<dbReference type="GO" id="GO:0032870">
    <property type="term" value="P:cellular response to hormone stimulus"/>
    <property type="evidence" value="ECO:0000318"/>
    <property type="project" value="GO_Central"/>
</dbReference>
<feature type="transmembrane region" description="Helical" evidence="17">
    <location>
        <begin position="87"/>
        <end position="107"/>
    </location>
</feature>
<keyword evidence="3 15" id="KW-0812">Transmembrane</keyword>
<reference evidence="19 20" key="1">
    <citation type="journal article" date="2008" name="Nature">
        <title>Genome analysis of the platypus reveals unique signatures of evolution.</title>
        <authorList>
            <person name="Warren W.C."/>
            <person name="Hillier L.W."/>
            <person name="Marshall Graves J.A."/>
            <person name="Birney E."/>
            <person name="Ponting C.P."/>
            <person name="Grutzner F."/>
            <person name="Belov K."/>
            <person name="Miller W."/>
            <person name="Clarke L."/>
            <person name="Chinwalla A.T."/>
            <person name="Yang S.P."/>
            <person name="Heger A."/>
            <person name="Locke D.P."/>
            <person name="Miethke P."/>
            <person name="Waters P.D."/>
            <person name="Veyrunes F."/>
            <person name="Fulton L."/>
            <person name="Fulton B."/>
            <person name="Graves T."/>
            <person name="Wallis J."/>
            <person name="Puente X.S."/>
            <person name="Lopez-Otin C."/>
            <person name="Ordonez G.R."/>
            <person name="Eichler E.E."/>
            <person name="Chen L."/>
            <person name="Cheng Z."/>
            <person name="Deakin J.E."/>
            <person name="Alsop A."/>
            <person name="Thompson K."/>
            <person name="Kirby P."/>
            <person name="Papenfuss A.T."/>
            <person name="Wakefield M.J."/>
            <person name="Olender T."/>
            <person name="Lancet D."/>
            <person name="Huttley G.A."/>
            <person name="Smit A.F."/>
            <person name="Pask A."/>
            <person name="Temple-Smith P."/>
            <person name="Batzer M.A."/>
            <person name="Walker J.A."/>
            <person name="Konkel M.K."/>
            <person name="Harris R.S."/>
            <person name="Whittington C.M."/>
            <person name="Wong E.S."/>
            <person name="Gemmell N.J."/>
            <person name="Buschiazzo E."/>
            <person name="Vargas Jentzsch I.M."/>
            <person name="Merkel A."/>
            <person name="Schmitz J."/>
            <person name="Zemann A."/>
            <person name="Churakov G."/>
            <person name="Kriegs J.O."/>
            <person name="Brosius J."/>
            <person name="Murchison E.P."/>
            <person name="Sachidanandam R."/>
            <person name="Smith C."/>
            <person name="Hannon G.J."/>
            <person name="Tsend-Ayush E."/>
            <person name="McMillan D."/>
            <person name="Attenborough R."/>
            <person name="Rens W."/>
            <person name="Ferguson-Smith M."/>
            <person name="Lefevre C.M."/>
            <person name="Sharp J.A."/>
            <person name="Nicholas K.R."/>
            <person name="Ray D.A."/>
            <person name="Kube M."/>
            <person name="Reinhardt R."/>
            <person name="Pringle T.H."/>
            <person name="Taylor J."/>
            <person name="Jones R.C."/>
            <person name="Nixon B."/>
            <person name="Dacheux J.L."/>
            <person name="Niwa H."/>
            <person name="Sekita Y."/>
            <person name="Huang X."/>
            <person name="Stark A."/>
            <person name="Kheradpour P."/>
            <person name="Kellis M."/>
            <person name="Flicek P."/>
            <person name="Chen Y."/>
            <person name="Webber C."/>
            <person name="Hardison R."/>
            <person name="Nelson J."/>
            <person name="Hallsworth-Pepin K."/>
            <person name="Delehaunty K."/>
            <person name="Markovic C."/>
            <person name="Minx P."/>
            <person name="Feng Y."/>
            <person name="Kremitzki C."/>
            <person name="Mitreva M."/>
            <person name="Glasscock J."/>
            <person name="Wylie T."/>
            <person name="Wohldmann P."/>
            <person name="Thiru P."/>
            <person name="Nhan M.N."/>
            <person name="Pohl C.S."/>
            <person name="Smith S.M."/>
            <person name="Hou S."/>
            <person name="Nefedov M."/>
            <person name="de Jong P.J."/>
            <person name="Renfree M.B."/>
            <person name="Mardis E.R."/>
            <person name="Wilson R.K."/>
        </authorList>
    </citation>
    <scope>NUCLEOTIDE SEQUENCE [LARGE SCALE GENOMIC DNA]</scope>
    <source>
        <strain evidence="19 20">Glennie</strain>
    </source>
</reference>
<feature type="transmembrane region" description="Helical" evidence="17">
    <location>
        <begin position="322"/>
        <end position="341"/>
    </location>
</feature>
<dbReference type="SMART" id="SM01381">
    <property type="entry name" value="7TM_GPCR_Srsx"/>
    <property type="match status" value="1"/>
</dbReference>
<evidence type="ECO:0000256" key="2">
    <source>
        <dbReference type="ARBA" id="ARBA00022475"/>
    </source>
</evidence>
<evidence type="ECO:0000259" key="18">
    <source>
        <dbReference type="PROSITE" id="PS50262"/>
    </source>
</evidence>
<dbReference type="GO" id="GO:0007186">
    <property type="term" value="P:G protein-coupled receptor signaling pathway"/>
    <property type="evidence" value="ECO:0000318"/>
    <property type="project" value="GO_Central"/>
</dbReference>
<reference evidence="19" key="2">
    <citation type="submission" date="2025-08" db="UniProtKB">
        <authorList>
            <consortium name="Ensembl"/>
        </authorList>
    </citation>
    <scope>IDENTIFICATION</scope>
    <source>
        <strain evidence="19">Glennie</strain>
    </source>
</reference>
<dbReference type="Proteomes" id="UP000002279">
    <property type="component" value="Chromosome 10"/>
</dbReference>
<evidence type="ECO:0000256" key="7">
    <source>
        <dbReference type="ARBA" id="ARBA00023157"/>
    </source>
</evidence>
<sequence>MDKMSEVFGSNISDYWLRAMVGVNETKRDWNLSQPVTYVNYYLHQPQVAAVFIFSYFLIFSLCMVGNFLVCFIVLKNKHMHTVTNLFILNLAVGDLLVGLFCMPITLLDNIIAGWPFGNLMCKISGVVQGISVVASVFTLVAIAVDRFRCVVYPFKPKFTVKTALAVVGAVWVLAVALMSPSAVMLGVQEEGRYRVRHGPGNQSSPIYWCREAWPSEDMRKVYTAVLFANVYLAPLALIVVMYGCVGFALFKTGGPPRTKSAGRDPREAMPKRKQRVVKMLLVVALLFMLSWLPLWTLMMLSDYADLSPQQLRVINIYVYPFAHWLAFCNSSINPIVFGFFNENFRLGFREVFGFRPRGKKVVRGEARSAGTGSRAGTTAATPMTQQEEKRLLRSGESALNEPELPMGELKVDDSRKP</sequence>
<evidence type="ECO:0000256" key="4">
    <source>
        <dbReference type="ARBA" id="ARBA00022989"/>
    </source>
</evidence>
<dbReference type="InterPro" id="IPR005395">
    <property type="entry name" value="NPFF_rcpt"/>
</dbReference>
<evidence type="ECO:0000256" key="10">
    <source>
        <dbReference type="ARBA" id="ARBA00023224"/>
    </source>
</evidence>
<dbReference type="PANTHER" id="PTHR24241:SF132">
    <property type="entry name" value="NEUROPEPTIDE FF RECEPTOR 2"/>
    <property type="match status" value="1"/>
</dbReference>
<proteinExistence type="inferred from homology"/>
<dbReference type="PROSITE" id="PS50262">
    <property type="entry name" value="G_PROTEIN_RECEP_F1_2"/>
    <property type="match status" value="1"/>
</dbReference>
<keyword evidence="20" id="KW-1185">Reference proteome</keyword>
<feature type="transmembrane region" description="Helical" evidence="17">
    <location>
        <begin position="127"/>
        <end position="145"/>
    </location>
</feature>
<dbReference type="Bgee" id="ENSOANG00000042643">
    <property type="expression patterns" value="Expressed in testis and 3 other cell types or tissues"/>
</dbReference>
<dbReference type="PROSITE" id="PS00237">
    <property type="entry name" value="G_PROTEIN_RECEP_F1_1"/>
    <property type="match status" value="1"/>
</dbReference>
<evidence type="ECO:0000256" key="14">
    <source>
        <dbReference type="ARBA" id="ARBA00082066"/>
    </source>
</evidence>
<dbReference type="PRINTS" id="PR01572">
    <property type="entry name" value="NPFFRECEPTR2"/>
</dbReference>
<keyword evidence="5 15" id="KW-0297">G-protein coupled receptor</keyword>
<evidence type="ECO:0000256" key="17">
    <source>
        <dbReference type="SAM" id="Phobius"/>
    </source>
</evidence>
<dbReference type="SUPFAM" id="SSF81321">
    <property type="entry name" value="Family A G protein-coupled receptor-like"/>
    <property type="match status" value="1"/>
</dbReference>
<dbReference type="Ensembl" id="ENSOANT00000069916.1">
    <property type="protein sequence ID" value="ENSOANP00000034875.1"/>
    <property type="gene ID" value="ENSOANG00000042643.1"/>
</dbReference>
<dbReference type="Pfam" id="PF00001">
    <property type="entry name" value="7tm_1"/>
    <property type="match status" value="1"/>
</dbReference>
<dbReference type="OMA" id="AVCMVGN"/>
<feature type="compositionally biased region" description="Low complexity" evidence="16">
    <location>
        <begin position="368"/>
        <end position="382"/>
    </location>
</feature>
<gene>
    <name evidence="19" type="primary">NPFFR2</name>
</gene>
<keyword evidence="10 15" id="KW-0807">Transducer</keyword>
<keyword evidence="2" id="KW-1003">Cell membrane</keyword>
<dbReference type="GO" id="GO:0015629">
    <property type="term" value="C:actin cytoskeleton"/>
    <property type="evidence" value="ECO:0007669"/>
    <property type="project" value="Ensembl"/>
</dbReference>
<evidence type="ECO:0000313" key="20">
    <source>
        <dbReference type="Proteomes" id="UP000002279"/>
    </source>
</evidence>
<reference evidence="19" key="3">
    <citation type="submission" date="2025-09" db="UniProtKB">
        <authorList>
            <consortium name="Ensembl"/>
        </authorList>
    </citation>
    <scope>IDENTIFICATION</scope>
    <source>
        <strain evidence="19">Glennie</strain>
    </source>
</reference>
<keyword evidence="8 15" id="KW-0675">Receptor</keyword>
<evidence type="ECO:0000313" key="19">
    <source>
        <dbReference type="Ensembl" id="ENSOANP00000034875.1"/>
    </source>
</evidence>
<dbReference type="GO" id="GO:0004930">
    <property type="term" value="F:G protein-coupled receptor activity"/>
    <property type="evidence" value="ECO:0000318"/>
    <property type="project" value="GO_Central"/>
</dbReference>
<dbReference type="Gene3D" id="1.20.1070.10">
    <property type="entry name" value="Rhodopsin 7-helix transmembrane proteins"/>
    <property type="match status" value="1"/>
</dbReference>
<feature type="region of interest" description="Disordered" evidence="16">
    <location>
        <begin position="366"/>
        <end position="418"/>
    </location>
</feature>
<dbReference type="InterPro" id="IPR005397">
    <property type="entry name" value="NPFF_rcpt_2"/>
</dbReference>
<dbReference type="GO" id="GO:0031628">
    <property type="term" value="F:opioid receptor binding"/>
    <property type="evidence" value="ECO:0007669"/>
    <property type="project" value="InterPro"/>
</dbReference>
<evidence type="ECO:0000256" key="9">
    <source>
        <dbReference type="ARBA" id="ARBA00023180"/>
    </source>
</evidence>
<organism evidence="19 20">
    <name type="scientific">Ornithorhynchus anatinus</name>
    <name type="common">Duckbill platypus</name>
    <dbReference type="NCBI Taxonomy" id="9258"/>
    <lineage>
        <taxon>Eukaryota</taxon>
        <taxon>Metazoa</taxon>
        <taxon>Chordata</taxon>
        <taxon>Craniata</taxon>
        <taxon>Vertebrata</taxon>
        <taxon>Euteleostomi</taxon>
        <taxon>Mammalia</taxon>
        <taxon>Monotremata</taxon>
        <taxon>Ornithorhynchidae</taxon>
        <taxon>Ornithorhynchus</taxon>
    </lineage>
</organism>
<feature type="transmembrane region" description="Helical" evidence="17">
    <location>
        <begin position="165"/>
        <end position="188"/>
    </location>
</feature>
<evidence type="ECO:0000256" key="3">
    <source>
        <dbReference type="ARBA" id="ARBA00022692"/>
    </source>
</evidence>
<keyword evidence="4 17" id="KW-1133">Transmembrane helix</keyword>
<evidence type="ECO:0000256" key="11">
    <source>
        <dbReference type="ARBA" id="ARBA00025478"/>
    </source>
</evidence>
<feature type="transmembrane region" description="Helical" evidence="17">
    <location>
        <begin position="280"/>
        <end position="302"/>
    </location>
</feature>
<evidence type="ECO:0000256" key="6">
    <source>
        <dbReference type="ARBA" id="ARBA00023136"/>
    </source>
</evidence>
<comment type="function">
    <text evidence="11">Receptor for NPAF (A-18-F-amide) and NPFF (F-8-F-amide) neuropeptides, also known as morphine-modulating peptides. Can also be activated by a variety of naturally occurring or synthetic FMRF-amide like ligands. This receptor mediates its action by association with G proteins that activate a phosphatidylinositol-calcium second messenger system.</text>
</comment>
<dbReference type="PANTHER" id="PTHR24241">
    <property type="entry name" value="NEUROPEPTIDE RECEPTOR-RELATED G-PROTEIN COUPLED RECEPTOR"/>
    <property type="match status" value="1"/>
</dbReference>
<dbReference type="FunCoup" id="A0A6I8N1L7">
    <property type="interactions" value="434"/>
</dbReference>
<evidence type="ECO:0000256" key="8">
    <source>
        <dbReference type="ARBA" id="ARBA00023170"/>
    </source>
</evidence>
<keyword evidence="6 17" id="KW-0472">Membrane</keyword>
<dbReference type="GO" id="GO:0005886">
    <property type="term" value="C:plasma membrane"/>
    <property type="evidence" value="ECO:0000318"/>
    <property type="project" value="GO_Central"/>
</dbReference>
<accession>A0A6I8N1L7</accession>
<dbReference type="InParanoid" id="A0A6I8N1L7"/>
<dbReference type="PRINTS" id="PR00237">
    <property type="entry name" value="GPCRRHODOPSN"/>
</dbReference>
<evidence type="ECO:0000256" key="13">
    <source>
        <dbReference type="ARBA" id="ARBA00075893"/>
    </source>
</evidence>
<keyword evidence="7" id="KW-1015">Disulfide bond</keyword>
<dbReference type="InterPro" id="IPR000276">
    <property type="entry name" value="GPCR_Rhodpsn"/>
</dbReference>
<evidence type="ECO:0000256" key="16">
    <source>
        <dbReference type="SAM" id="MobiDB-lite"/>
    </source>
</evidence>
<dbReference type="GeneTree" id="ENSGT01150000286926"/>
<dbReference type="InterPro" id="IPR017452">
    <property type="entry name" value="GPCR_Rhodpsn_7TM"/>
</dbReference>
<comment type="subcellular location">
    <subcellularLocation>
        <location evidence="1">Cell membrane</location>
        <topology evidence="1">Multi-pass membrane protein</topology>
    </subcellularLocation>
</comment>
<evidence type="ECO:0000256" key="12">
    <source>
        <dbReference type="ARBA" id="ARBA00074417"/>
    </source>
</evidence>
<name>A0A6I8N1L7_ORNAN</name>
<dbReference type="GO" id="GO:0043408">
    <property type="term" value="P:regulation of MAPK cascade"/>
    <property type="evidence" value="ECO:0007669"/>
    <property type="project" value="InterPro"/>
</dbReference>
<feature type="transmembrane region" description="Helical" evidence="17">
    <location>
        <begin position="48"/>
        <end position="75"/>
    </location>
</feature>
<dbReference type="PRINTS" id="PR01570">
    <property type="entry name" value="NPFFRECEPTOR"/>
</dbReference>
<dbReference type="GO" id="GO:0008188">
    <property type="term" value="F:neuropeptide receptor activity"/>
    <property type="evidence" value="ECO:0007669"/>
    <property type="project" value="Ensembl"/>
</dbReference>
<evidence type="ECO:0000256" key="5">
    <source>
        <dbReference type="ARBA" id="ARBA00023040"/>
    </source>
</evidence>
<dbReference type="AlphaFoldDB" id="A0A6I8N1L7"/>